<dbReference type="EMBL" id="KQ976401">
    <property type="protein sequence ID" value="KYM92427.1"/>
    <property type="molecule type" value="Genomic_DNA"/>
</dbReference>
<evidence type="ECO:0000313" key="3">
    <source>
        <dbReference type="Proteomes" id="UP000078540"/>
    </source>
</evidence>
<dbReference type="Proteomes" id="UP000078540">
    <property type="component" value="Unassembled WGS sequence"/>
</dbReference>
<keyword evidence="1" id="KW-0472">Membrane</keyword>
<keyword evidence="3" id="KW-1185">Reference proteome</keyword>
<dbReference type="AlphaFoldDB" id="A0A195BV18"/>
<evidence type="ECO:0008006" key="4">
    <source>
        <dbReference type="Google" id="ProtNLM"/>
    </source>
</evidence>
<reference evidence="2 3" key="1">
    <citation type="submission" date="2015-09" db="EMBL/GenBank/DDBJ databases">
        <title>Atta colombica WGS genome.</title>
        <authorList>
            <person name="Nygaard S."/>
            <person name="Hu H."/>
            <person name="Boomsma J."/>
            <person name="Zhang G."/>
        </authorList>
    </citation>
    <scope>NUCLEOTIDE SEQUENCE [LARGE SCALE GENOMIC DNA]</scope>
    <source>
        <strain evidence="2">Treedump-2</strain>
        <tissue evidence="2">Whole body</tissue>
    </source>
</reference>
<gene>
    <name evidence="2" type="ORF">ALC53_00882</name>
</gene>
<sequence length="117" mass="13658">MTKTLQGALVLLLNIGSFYGLSWFEYPRGHHRPYISYLYILATLSLYTYFTILIFYEDWKNRVTDWVDSIKEISTITSILISLFRFKELKMCLYELSIVDDTLEALGVCAKRIPTIA</sequence>
<proteinExistence type="predicted"/>
<accession>A0A195BV18</accession>
<keyword evidence="1" id="KW-1133">Transmembrane helix</keyword>
<name>A0A195BV18_9HYME</name>
<evidence type="ECO:0000256" key="1">
    <source>
        <dbReference type="SAM" id="Phobius"/>
    </source>
</evidence>
<organism evidence="2 3">
    <name type="scientific">Atta colombica</name>
    <dbReference type="NCBI Taxonomy" id="520822"/>
    <lineage>
        <taxon>Eukaryota</taxon>
        <taxon>Metazoa</taxon>
        <taxon>Ecdysozoa</taxon>
        <taxon>Arthropoda</taxon>
        <taxon>Hexapoda</taxon>
        <taxon>Insecta</taxon>
        <taxon>Pterygota</taxon>
        <taxon>Neoptera</taxon>
        <taxon>Endopterygota</taxon>
        <taxon>Hymenoptera</taxon>
        <taxon>Apocrita</taxon>
        <taxon>Aculeata</taxon>
        <taxon>Formicoidea</taxon>
        <taxon>Formicidae</taxon>
        <taxon>Myrmicinae</taxon>
        <taxon>Atta</taxon>
    </lineage>
</organism>
<protein>
    <recommendedName>
        <fullName evidence="4">Gustatory receptor</fullName>
    </recommendedName>
</protein>
<feature type="transmembrane region" description="Helical" evidence="1">
    <location>
        <begin position="7"/>
        <end position="24"/>
    </location>
</feature>
<keyword evidence="1" id="KW-0812">Transmembrane</keyword>
<evidence type="ECO:0000313" key="2">
    <source>
        <dbReference type="EMBL" id="KYM92427.1"/>
    </source>
</evidence>
<feature type="transmembrane region" description="Helical" evidence="1">
    <location>
        <begin position="36"/>
        <end position="56"/>
    </location>
</feature>